<dbReference type="InterPro" id="IPR043128">
    <property type="entry name" value="Rev_trsase/Diguanyl_cyclase"/>
</dbReference>
<dbReference type="Proteomes" id="UP000012063">
    <property type="component" value="Unassembled WGS sequence"/>
</dbReference>
<dbReference type="SUPFAM" id="SSF55785">
    <property type="entry name" value="PYP-like sensor domain (PAS domain)"/>
    <property type="match status" value="2"/>
</dbReference>
<name>M5DZW9_9FIRM</name>
<dbReference type="SMART" id="SM00267">
    <property type="entry name" value="GGDEF"/>
    <property type="match status" value="1"/>
</dbReference>
<feature type="domain" description="GGDEF" evidence="2">
    <location>
        <begin position="285"/>
        <end position="408"/>
    </location>
</feature>
<evidence type="ECO:0000313" key="3">
    <source>
        <dbReference type="EMBL" id="CCU78763.1"/>
    </source>
</evidence>
<dbReference type="PROSITE" id="PS50112">
    <property type="entry name" value="PAS"/>
    <property type="match status" value="2"/>
</dbReference>
<dbReference type="EMBL" id="CAUI01000005">
    <property type="protein sequence ID" value="CCU78763.1"/>
    <property type="molecule type" value="Genomic_DNA"/>
</dbReference>
<dbReference type="Pfam" id="PF13188">
    <property type="entry name" value="PAS_8"/>
    <property type="match status" value="1"/>
</dbReference>
<evidence type="ECO:0000259" key="2">
    <source>
        <dbReference type="PROSITE" id="PS50887"/>
    </source>
</evidence>
<dbReference type="PROSITE" id="PS50887">
    <property type="entry name" value="GGDEF"/>
    <property type="match status" value="1"/>
</dbReference>
<dbReference type="SUPFAM" id="SSF55073">
    <property type="entry name" value="Nucleotide cyclase"/>
    <property type="match status" value="1"/>
</dbReference>
<dbReference type="Pfam" id="PF08447">
    <property type="entry name" value="PAS_3"/>
    <property type="match status" value="1"/>
</dbReference>
<dbReference type="AlphaFoldDB" id="M5DZW9"/>
<dbReference type="eggNOG" id="COG2199">
    <property type="taxonomic scope" value="Bacteria"/>
</dbReference>
<dbReference type="RefSeq" id="WP_005488173.1">
    <property type="nucleotide sequence ID" value="NZ_CAUI01000005.1"/>
</dbReference>
<evidence type="ECO:0000259" key="1">
    <source>
        <dbReference type="PROSITE" id="PS50112"/>
    </source>
</evidence>
<dbReference type="InParanoid" id="M5DZW9"/>
<dbReference type="InterPro" id="IPR000014">
    <property type="entry name" value="PAS"/>
</dbReference>
<dbReference type="InterPro" id="IPR052155">
    <property type="entry name" value="Biofilm_reg_signaling"/>
</dbReference>
<keyword evidence="4" id="KW-1185">Reference proteome</keyword>
<dbReference type="STRING" id="1293054.HSACCH_00899"/>
<dbReference type="InterPro" id="IPR029787">
    <property type="entry name" value="Nucleotide_cyclase"/>
</dbReference>
<dbReference type="Gene3D" id="3.30.450.20">
    <property type="entry name" value="PAS domain"/>
    <property type="match status" value="2"/>
</dbReference>
<feature type="domain" description="PAS" evidence="1">
    <location>
        <begin position="3"/>
        <end position="76"/>
    </location>
</feature>
<reference evidence="4" key="1">
    <citation type="journal article" date="2013" name="Genome Announc.">
        <title>Genome Sequence of Halanaerobium saccharolyticum subsp. saccharolyticum Strain DSM 6643T, a Halophilic Hydrogen-Producing Bacterium.</title>
        <authorList>
            <person name="Kivisto A."/>
            <person name="Larjo A."/>
            <person name="Ciranna A."/>
            <person name="Santala V."/>
            <person name="Roos C."/>
            <person name="Karp M."/>
        </authorList>
    </citation>
    <scope>NUCLEOTIDE SEQUENCE [LARGE SCALE GENOMIC DNA]</scope>
    <source>
        <strain evidence="4">DSM 6643</strain>
    </source>
</reference>
<dbReference type="PANTHER" id="PTHR44757">
    <property type="entry name" value="DIGUANYLATE CYCLASE DGCP"/>
    <property type="match status" value="1"/>
</dbReference>
<evidence type="ECO:0000313" key="4">
    <source>
        <dbReference type="Proteomes" id="UP000012063"/>
    </source>
</evidence>
<dbReference type="CDD" id="cd00130">
    <property type="entry name" value="PAS"/>
    <property type="match status" value="2"/>
</dbReference>
<proteinExistence type="predicted"/>
<dbReference type="InterPro" id="IPR013655">
    <property type="entry name" value="PAS_fold_3"/>
</dbReference>
<dbReference type="NCBIfam" id="TIGR00229">
    <property type="entry name" value="sensory_box"/>
    <property type="match status" value="2"/>
</dbReference>
<accession>M5DZW9</accession>
<dbReference type="SMART" id="SM00091">
    <property type="entry name" value="PAS"/>
    <property type="match status" value="2"/>
</dbReference>
<dbReference type="PANTHER" id="PTHR44757:SF2">
    <property type="entry name" value="BIOFILM ARCHITECTURE MAINTENANCE PROTEIN MBAA"/>
    <property type="match status" value="1"/>
</dbReference>
<organism evidence="3 4">
    <name type="scientific">Halanaerobium saccharolyticum subsp. saccharolyticum DSM 6643</name>
    <dbReference type="NCBI Taxonomy" id="1293054"/>
    <lineage>
        <taxon>Bacteria</taxon>
        <taxon>Bacillati</taxon>
        <taxon>Bacillota</taxon>
        <taxon>Clostridia</taxon>
        <taxon>Halanaerobiales</taxon>
        <taxon>Halanaerobiaceae</taxon>
        <taxon>Halanaerobium</taxon>
    </lineage>
</organism>
<comment type="caution">
    <text evidence="3">The sequence shown here is derived from an EMBL/GenBank/DDBJ whole genome shotgun (WGS) entry which is preliminary data.</text>
</comment>
<gene>
    <name evidence="3" type="ORF">HSACCH_00899</name>
</gene>
<protein>
    <submittedName>
        <fullName evidence="3">HTR-like protein</fullName>
    </submittedName>
</protein>
<dbReference type="NCBIfam" id="TIGR00254">
    <property type="entry name" value="GGDEF"/>
    <property type="match status" value="1"/>
</dbReference>
<dbReference type="InterPro" id="IPR035965">
    <property type="entry name" value="PAS-like_dom_sf"/>
</dbReference>
<feature type="domain" description="PAS" evidence="1">
    <location>
        <begin position="153"/>
        <end position="199"/>
    </location>
</feature>
<dbReference type="CDD" id="cd01949">
    <property type="entry name" value="GGDEF"/>
    <property type="match status" value="1"/>
</dbReference>
<dbReference type="InterPro" id="IPR000160">
    <property type="entry name" value="GGDEF_dom"/>
</dbReference>
<dbReference type="Pfam" id="PF00990">
    <property type="entry name" value="GGDEF"/>
    <property type="match status" value="1"/>
</dbReference>
<dbReference type="OrthoDB" id="9798833at2"/>
<dbReference type="Gene3D" id="3.30.70.270">
    <property type="match status" value="1"/>
</dbReference>
<sequence length="408" mass="47694">MINNLDLKSVLDNMSIGVMLVGDQEKIIYINKLLTEITGYSREDLDNLNDCFKLAFINPAKRDKLEKRFDFHVENDKYFDKILKIETKSGQLKDLKFNVNKLPNGYLLVNVVDVSEEIARKKEIKIIKDRLEIAAEAANIGVWDWYIQADDCYYNKNWAEMLGYKLKEIEQKPHSWKNLVHPEDIDSALEKMKKHLKGDKDIYISEHRLKTKSGDYIWIRDIGKVVETDENGNILRATGIHLNIDQYKKRQQQIEFLSFHDELTGLYNRRYLQNEIKRLNGSRRYPISIIVGDLDNLKEVNDSFGHGIGDQYLKKTAELLKEVLRSEDIIARTGGDEFVILLLETNKFTVKKICNRIKEKFKKYNQQKCFLKNLSISLGSCTTESCTDNLNRAYEKADKKMYINKRSK</sequence>